<dbReference type="InterPro" id="IPR013740">
    <property type="entry name" value="Redoxin"/>
</dbReference>
<evidence type="ECO:0000256" key="9">
    <source>
        <dbReference type="SAM" id="Phobius"/>
    </source>
</evidence>
<dbReference type="Gene3D" id="3.40.30.10">
    <property type="entry name" value="Glutaredoxin"/>
    <property type="match status" value="1"/>
</dbReference>
<evidence type="ECO:0000256" key="1">
    <source>
        <dbReference type="ARBA" id="ARBA00004651"/>
    </source>
</evidence>
<feature type="transmembrane region" description="Helical" evidence="9">
    <location>
        <begin position="210"/>
        <end position="231"/>
    </location>
</feature>
<feature type="transmembrane region" description="Helical" evidence="9">
    <location>
        <begin position="12"/>
        <end position="35"/>
    </location>
</feature>
<feature type="transmembrane region" description="Helical" evidence="9">
    <location>
        <begin position="132"/>
        <end position="161"/>
    </location>
</feature>
<feature type="transmembrane region" description="Helical" evidence="9">
    <location>
        <begin position="91"/>
        <end position="111"/>
    </location>
</feature>
<proteinExistence type="inferred from homology"/>
<evidence type="ECO:0000313" key="12">
    <source>
        <dbReference type="Proteomes" id="UP000295711"/>
    </source>
</evidence>
<keyword evidence="7 9" id="KW-0472">Membrane</keyword>
<dbReference type="InterPro" id="IPR003834">
    <property type="entry name" value="Cyt_c_assmbl_TM_dom"/>
</dbReference>
<evidence type="ECO:0000256" key="4">
    <source>
        <dbReference type="ARBA" id="ARBA00022692"/>
    </source>
</evidence>
<evidence type="ECO:0000256" key="6">
    <source>
        <dbReference type="ARBA" id="ARBA00022989"/>
    </source>
</evidence>
<dbReference type="GO" id="GO:0017004">
    <property type="term" value="P:cytochrome complex assembly"/>
    <property type="evidence" value="ECO:0007669"/>
    <property type="project" value="UniProtKB-KW"/>
</dbReference>
<protein>
    <submittedName>
        <fullName evidence="11">Cytochrome c-type biogenesis protein</fullName>
    </submittedName>
</protein>
<dbReference type="InterPro" id="IPR017937">
    <property type="entry name" value="Thioredoxin_CS"/>
</dbReference>
<feature type="domain" description="Thioredoxin" evidence="10">
    <location>
        <begin position="275"/>
        <end position="425"/>
    </location>
</feature>
<dbReference type="SUPFAM" id="SSF52833">
    <property type="entry name" value="Thioredoxin-like"/>
    <property type="match status" value="1"/>
</dbReference>
<evidence type="ECO:0000259" key="10">
    <source>
        <dbReference type="PROSITE" id="PS51352"/>
    </source>
</evidence>
<dbReference type="InterPro" id="IPR051790">
    <property type="entry name" value="Cytochrome_c-biogenesis_DsbD"/>
</dbReference>
<dbReference type="InterPro" id="IPR036249">
    <property type="entry name" value="Thioredoxin-like_sf"/>
</dbReference>
<comment type="subcellular location">
    <subcellularLocation>
        <location evidence="1">Cell membrane</location>
        <topology evidence="1">Multi-pass membrane protein</topology>
    </subcellularLocation>
</comment>
<dbReference type="GO" id="GO:0005886">
    <property type="term" value="C:plasma membrane"/>
    <property type="evidence" value="ECO:0007669"/>
    <property type="project" value="UniProtKB-SubCell"/>
</dbReference>
<keyword evidence="3" id="KW-1003">Cell membrane</keyword>
<keyword evidence="4 9" id="KW-0812">Transmembrane</keyword>
<keyword evidence="6 9" id="KW-1133">Transmembrane helix</keyword>
<comment type="similarity">
    <text evidence="2">Belongs to the DsbD family.</text>
</comment>
<dbReference type="Proteomes" id="UP000295711">
    <property type="component" value="Unassembled WGS sequence"/>
</dbReference>
<dbReference type="PROSITE" id="PS00194">
    <property type="entry name" value="THIOREDOXIN_1"/>
    <property type="match status" value="1"/>
</dbReference>
<sequence>MNIETGIPFITVFIQGLLSFFSPCILPLVPLYISYLAGGMYRTDEHGKVYYPRKKVLIHTLFFILGIGFAFILLGLGFTAIGRFFSGNKVWFTRIGGLIMIGLGLYQLGVFGKSRSMEQTRRLPFTMEGKTFGPLMALLLGFTFSFAWTPCVGPVLASVLLMASSAGTAVSGFALIGVYMAGFVLPFLAVGIFAGTALDFFNRKRQAIQYTVKIGGILLILMGVMTMTGWMNGLTGYLSGFGTDRPKRAAAAETGEAAEETEAPADTVHETKAAGKETVAAPDFTLTDQFGNVHTLSEYKGKTIFLNFWATWCGPCRMEMPYIQKVYEDYGGNRGDIIILGVANPKTEAHPNNSDGTQEEIESFLTENGYTYPVAMDLDGSVFAAYGIQAFPTTFMIDKNGNVYGYAPGGLSEDMVRSIIQQTIDSVENN</sequence>
<comment type="caution">
    <text evidence="11">The sequence shown here is derived from an EMBL/GenBank/DDBJ whole genome shotgun (WGS) entry which is preliminary data.</text>
</comment>
<dbReference type="GO" id="GO:0016491">
    <property type="term" value="F:oxidoreductase activity"/>
    <property type="evidence" value="ECO:0007669"/>
    <property type="project" value="InterPro"/>
</dbReference>
<dbReference type="Pfam" id="PF02683">
    <property type="entry name" value="DsbD_TM"/>
    <property type="match status" value="1"/>
</dbReference>
<dbReference type="PANTHER" id="PTHR31272">
    <property type="entry name" value="CYTOCHROME C-TYPE BIOGENESIS PROTEIN HI_1454-RELATED"/>
    <property type="match status" value="1"/>
</dbReference>
<evidence type="ECO:0000256" key="8">
    <source>
        <dbReference type="SAM" id="MobiDB-lite"/>
    </source>
</evidence>
<feature type="transmembrane region" description="Helical" evidence="9">
    <location>
        <begin position="173"/>
        <end position="198"/>
    </location>
</feature>
<dbReference type="EMBL" id="SLXA01000002">
    <property type="protein sequence ID" value="TCO85860.1"/>
    <property type="molecule type" value="Genomic_DNA"/>
</dbReference>
<dbReference type="PROSITE" id="PS51352">
    <property type="entry name" value="THIOREDOXIN_2"/>
    <property type="match status" value="1"/>
</dbReference>
<gene>
    <name evidence="11" type="ORF">EV212_102175</name>
</gene>
<dbReference type="PANTHER" id="PTHR31272:SF4">
    <property type="entry name" value="CYTOCHROME C-TYPE BIOGENESIS PROTEIN HI_1454-RELATED"/>
    <property type="match status" value="1"/>
</dbReference>
<dbReference type="Pfam" id="PF08534">
    <property type="entry name" value="Redoxin"/>
    <property type="match status" value="1"/>
</dbReference>
<organism evidence="11 12">
    <name type="scientific">Frisingicoccus caecimuris</name>
    <dbReference type="NCBI Taxonomy" id="1796636"/>
    <lineage>
        <taxon>Bacteria</taxon>
        <taxon>Bacillati</taxon>
        <taxon>Bacillota</taxon>
        <taxon>Clostridia</taxon>
        <taxon>Lachnospirales</taxon>
        <taxon>Lachnospiraceae</taxon>
        <taxon>Frisingicoccus</taxon>
    </lineage>
</organism>
<evidence type="ECO:0000256" key="5">
    <source>
        <dbReference type="ARBA" id="ARBA00022748"/>
    </source>
</evidence>
<name>A0A4R2LD99_9FIRM</name>
<feature type="transmembrane region" description="Helical" evidence="9">
    <location>
        <begin position="56"/>
        <end position="85"/>
    </location>
</feature>
<evidence type="ECO:0000256" key="3">
    <source>
        <dbReference type="ARBA" id="ARBA00022475"/>
    </source>
</evidence>
<keyword evidence="5" id="KW-0201">Cytochrome c-type biogenesis</keyword>
<dbReference type="CDD" id="cd02966">
    <property type="entry name" value="TlpA_like_family"/>
    <property type="match status" value="1"/>
</dbReference>
<dbReference type="InterPro" id="IPR013766">
    <property type="entry name" value="Thioredoxin_domain"/>
</dbReference>
<accession>A0A4R2LD99</accession>
<evidence type="ECO:0000256" key="2">
    <source>
        <dbReference type="ARBA" id="ARBA00006143"/>
    </source>
</evidence>
<dbReference type="AlphaFoldDB" id="A0A4R2LD99"/>
<feature type="region of interest" description="Disordered" evidence="8">
    <location>
        <begin position="249"/>
        <end position="268"/>
    </location>
</feature>
<evidence type="ECO:0000256" key="7">
    <source>
        <dbReference type="ARBA" id="ARBA00023136"/>
    </source>
</evidence>
<keyword evidence="12" id="KW-1185">Reference proteome</keyword>
<reference evidence="11 12" key="1">
    <citation type="submission" date="2019-03" db="EMBL/GenBank/DDBJ databases">
        <title>Genomic Encyclopedia of Type Strains, Phase IV (KMG-IV): sequencing the most valuable type-strain genomes for metagenomic binning, comparative biology and taxonomic classification.</title>
        <authorList>
            <person name="Goeker M."/>
        </authorList>
    </citation>
    <scope>NUCLEOTIDE SEQUENCE [LARGE SCALE GENOMIC DNA]</scope>
    <source>
        <strain evidence="11 12">DSM 28559</strain>
    </source>
</reference>
<evidence type="ECO:0000313" key="11">
    <source>
        <dbReference type="EMBL" id="TCO85860.1"/>
    </source>
</evidence>